<comment type="caution">
    <text evidence="9">The sequence shown here is derived from an EMBL/GenBank/DDBJ whole genome shotgun (WGS) entry which is preliminary data.</text>
</comment>
<feature type="transmembrane region" description="Helical" evidence="6">
    <location>
        <begin position="279"/>
        <end position="300"/>
    </location>
</feature>
<evidence type="ECO:0000256" key="1">
    <source>
        <dbReference type="ARBA" id="ARBA00004651"/>
    </source>
</evidence>
<keyword evidence="2" id="KW-1003">Cell membrane</keyword>
<evidence type="ECO:0000256" key="5">
    <source>
        <dbReference type="ARBA" id="ARBA00023136"/>
    </source>
</evidence>
<feature type="transmembrane region" description="Helical" evidence="6">
    <location>
        <begin position="765"/>
        <end position="783"/>
    </location>
</feature>
<gene>
    <name evidence="9" type="ORF">AWW68_07960</name>
</gene>
<dbReference type="PROSITE" id="PS51257">
    <property type="entry name" value="PROKAR_LIPOPROTEIN"/>
    <property type="match status" value="1"/>
</dbReference>
<reference evidence="9 10" key="1">
    <citation type="submission" date="2016-01" db="EMBL/GenBank/DDBJ databases">
        <title>Genome sequencing of Roseivirga spongicola UST030701-084.</title>
        <authorList>
            <person name="Selvaratnam C."/>
            <person name="Thevarajoo S."/>
            <person name="Goh K.M."/>
            <person name="Ee R."/>
            <person name="Chan K.-G."/>
            <person name="Chong C.S."/>
        </authorList>
    </citation>
    <scope>NUCLEOTIDE SEQUENCE [LARGE SCALE GENOMIC DNA]</scope>
    <source>
        <strain evidence="9 10">UST030701-084</strain>
    </source>
</reference>
<proteinExistence type="predicted"/>
<keyword evidence="10" id="KW-1185">Reference proteome</keyword>
<evidence type="ECO:0000256" key="4">
    <source>
        <dbReference type="ARBA" id="ARBA00022989"/>
    </source>
</evidence>
<dbReference type="Pfam" id="PF02687">
    <property type="entry name" value="FtsX"/>
    <property type="match status" value="2"/>
</dbReference>
<evidence type="ECO:0000313" key="9">
    <source>
        <dbReference type="EMBL" id="KYG75762.1"/>
    </source>
</evidence>
<keyword evidence="4 6" id="KW-1133">Transmembrane helix</keyword>
<feature type="domain" description="MacB-like periplasmic core" evidence="8">
    <location>
        <begin position="8"/>
        <end position="236"/>
    </location>
</feature>
<name>A0A150XAR2_9BACT</name>
<feature type="domain" description="ABC3 transporter permease C-terminal" evidence="7">
    <location>
        <begin position="286"/>
        <end position="400"/>
    </location>
</feature>
<dbReference type="PANTHER" id="PTHR30572:SF18">
    <property type="entry name" value="ABC-TYPE MACROLIDE FAMILY EXPORT SYSTEM PERMEASE COMPONENT 2"/>
    <property type="match status" value="1"/>
</dbReference>
<keyword evidence="5 6" id="KW-0472">Membrane</keyword>
<accession>A0A150XAR2</accession>
<dbReference type="GO" id="GO:0005886">
    <property type="term" value="C:plasma membrane"/>
    <property type="evidence" value="ECO:0007669"/>
    <property type="project" value="UniProtKB-SubCell"/>
</dbReference>
<dbReference type="GO" id="GO:0022857">
    <property type="term" value="F:transmembrane transporter activity"/>
    <property type="evidence" value="ECO:0007669"/>
    <property type="project" value="TreeGrafter"/>
</dbReference>
<evidence type="ECO:0000259" key="8">
    <source>
        <dbReference type="Pfam" id="PF12704"/>
    </source>
</evidence>
<evidence type="ECO:0000313" key="10">
    <source>
        <dbReference type="Proteomes" id="UP000075606"/>
    </source>
</evidence>
<protein>
    <submittedName>
        <fullName evidence="9">Uncharacterized protein</fullName>
    </submittedName>
</protein>
<comment type="subcellular location">
    <subcellularLocation>
        <location evidence="1">Cell membrane</location>
        <topology evidence="1">Multi-pass membrane protein</topology>
    </subcellularLocation>
</comment>
<keyword evidence="3 6" id="KW-0812">Transmembrane</keyword>
<dbReference type="AlphaFoldDB" id="A0A150XAR2"/>
<dbReference type="Pfam" id="PF12704">
    <property type="entry name" value="MacB_PCD"/>
    <property type="match status" value="1"/>
</dbReference>
<dbReference type="EMBL" id="LRPC01000012">
    <property type="protein sequence ID" value="KYG75762.1"/>
    <property type="molecule type" value="Genomic_DNA"/>
</dbReference>
<dbReference type="InterPro" id="IPR050250">
    <property type="entry name" value="Macrolide_Exporter_MacB"/>
</dbReference>
<sequence length="803" mass="90492">MWSKNSTTLLNITCLALGIASCLFISNFIIHELSFDRFHANSSNLYRVETHSYHFQDITKKDALTPFEEGPKLTDEFNEISGYFRLIPYSENRSVFLKTHPNIKKKTNYVETAYFADPSIFSLLDIDIIEKREHLLAKTNNIAISAQVAEMLFPEKFNSGQSILGEKVRPESLDKLAEPYEVVAVFNQLPKNSHLHFDALFSIESSHPYKVDTKILDTHTYVLLNENVDYRTLNSQLYKEKTDTQNPSAFFSSSALFPFEKIHLGHQTSNQPSPPTSSILLVFLGAIGIIVLLLSTTNYANNSIIKALGRAKEVGIRKLLGVTPNSLRKSIFYEALLINLVAAILGTVIFMIGQKSADLFIDIGYPVGLNSERITLLVLIVAFLVAISTFLTASYPSYLLNSLKLTQALKGKNLIFQSKQSSRGARVMKGLLVFQLAMCLIFISGAYVVYKQLEFLKEKDNRNIVIEVLGKFPGLTGANEYAADLNMSYLYEAVLEEKINSFKVSNLYNGQINMRQEIEPLYQKGDSSSFQGKFILSLIDHNYWKNDTTHFISGTNFSSKFGEDYRGIIINESALEKMNFHNPESAIGAEVGKYNSMLTIKGVVQNETKNEPPMVYVTGFRYPTYFNISLNVKGSSAEKINSALTQFQNDLQYDLPKFYFITRSFENQSKLEKNLLSLFVLFTAVAIFIACIGVYTLSAFTAQKRTKEIGMRKILGATVTQVLYILIYDFIRLIFIGSTISIPLIVIGVRNWLSNFTYRIELQPLMLIVPILILCILSAGLIIKQSWKAIVVNPLNAISNITH</sequence>
<dbReference type="Proteomes" id="UP000075606">
    <property type="component" value="Unassembled WGS sequence"/>
</dbReference>
<organism evidence="9 10">
    <name type="scientific">Roseivirga spongicola</name>
    <dbReference type="NCBI Taxonomy" id="333140"/>
    <lineage>
        <taxon>Bacteria</taxon>
        <taxon>Pseudomonadati</taxon>
        <taxon>Bacteroidota</taxon>
        <taxon>Cytophagia</taxon>
        <taxon>Cytophagales</taxon>
        <taxon>Roseivirgaceae</taxon>
        <taxon>Roseivirga</taxon>
    </lineage>
</organism>
<feature type="transmembrane region" description="Helical" evidence="6">
    <location>
        <begin position="431"/>
        <end position="450"/>
    </location>
</feature>
<dbReference type="InterPro" id="IPR003838">
    <property type="entry name" value="ABC3_permease_C"/>
</dbReference>
<dbReference type="InterPro" id="IPR025857">
    <property type="entry name" value="MacB_PCD"/>
</dbReference>
<evidence type="ECO:0000256" key="3">
    <source>
        <dbReference type="ARBA" id="ARBA00022692"/>
    </source>
</evidence>
<feature type="transmembrane region" description="Helical" evidence="6">
    <location>
        <begin position="733"/>
        <end position="753"/>
    </location>
</feature>
<evidence type="ECO:0000259" key="7">
    <source>
        <dbReference type="Pfam" id="PF02687"/>
    </source>
</evidence>
<dbReference type="PANTHER" id="PTHR30572">
    <property type="entry name" value="MEMBRANE COMPONENT OF TRANSPORTER-RELATED"/>
    <property type="match status" value="1"/>
</dbReference>
<feature type="transmembrane region" description="Helical" evidence="6">
    <location>
        <begin position="331"/>
        <end position="354"/>
    </location>
</feature>
<feature type="domain" description="ABC3 transporter permease C-terminal" evidence="7">
    <location>
        <begin position="681"/>
        <end position="781"/>
    </location>
</feature>
<feature type="transmembrane region" description="Helical" evidence="6">
    <location>
        <begin position="675"/>
        <end position="697"/>
    </location>
</feature>
<evidence type="ECO:0000256" key="2">
    <source>
        <dbReference type="ARBA" id="ARBA00022475"/>
    </source>
</evidence>
<evidence type="ECO:0000256" key="6">
    <source>
        <dbReference type="SAM" id="Phobius"/>
    </source>
</evidence>
<feature type="transmembrane region" description="Helical" evidence="6">
    <location>
        <begin position="374"/>
        <end position="395"/>
    </location>
</feature>
<dbReference type="STRING" id="333140.AWW68_07960"/>